<keyword evidence="6" id="KW-1185">Reference proteome</keyword>
<feature type="domain" description="Phosphate acetyl/butaryl transferase" evidence="4">
    <location>
        <begin position="75"/>
        <end position="293"/>
    </location>
</feature>
<dbReference type="Proteomes" id="UP000184423">
    <property type="component" value="Unassembled WGS sequence"/>
</dbReference>
<keyword evidence="2 5" id="KW-0808">Transferase</keyword>
<evidence type="ECO:0000313" key="6">
    <source>
        <dbReference type="Proteomes" id="UP000184423"/>
    </source>
</evidence>
<dbReference type="GO" id="GO:0016746">
    <property type="term" value="F:acyltransferase activity"/>
    <property type="evidence" value="ECO:0007669"/>
    <property type="project" value="UniProtKB-KW"/>
</dbReference>
<dbReference type="PIRSF" id="PIRSF000428">
    <property type="entry name" value="P_Ac_trans"/>
    <property type="match status" value="1"/>
</dbReference>
<comment type="similarity">
    <text evidence="1">Belongs to the phosphate acetyltransferase and butyryltransferase family.</text>
</comment>
<dbReference type="NCBIfam" id="NF006045">
    <property type="entry name" value="PRK08190.1"/>
    <property type="match status" value="1"/>
</dbReference>
<organism evidence="5 6">
    <name type="scientific">Caloramator proteoclasticus DSM 10124</name>
    <dbReference type="NCBI Taxonomy" id="1121262"/>
    <lineage>
        <taxon>Bacteria</taxon>
        <taxon>Bacillati</taxon>
        <taxon>Bacillota</taxon>
        <taxon>Clostridia</taxon>
        <taxon>Eubacteriales</taxon>
        <taxon>Clostridiaceae</taxon>
        <taxon>Caloramator</taxon>
    </lineage>
</organism>
<reference evidence="6" key="1">
    <citation type="submission" date="2016-11" db="EMBL/GenBank/DDBJ databases">
        <authorList>
            <person name="Varghese N."/>
            <person name="Submissions S."/>
        </authorList>
    </citation>
    <scope>NUCLEOTIDE SEQUENCE [LARGE SCALE GENOMIC DNA]</scope>
    <source>
        <strain evidence="6">DSM 10124</strain>
    </source>
</reference>
<name>A0A1M4XES3_9CLOT</name>
<dbReference type="AlphaFoldDB" id="A0A1M4XES3"/>
<gene>
    <name evidence="5" type="ORF">SAMN02746091_01402</name>
</gene>
<accession>A0A1M4XES3</accession>
<dbReference type="InterPro" id="IPR002505">
    <property type="entry name" value="PTA_PTB"/>
</dbReference>
<dbReference type="InterPro" id="IPR012147">
    <property type="entry name" value="P_Ac_Bu_trans"/>
</dbReference>
<dbReference type="RefSeq" id="WP_073248652.1">
    <property type="nucleotide sequence ID" value="NZ_FQVG01000023.1"/>
</dbReference>
<evidence type="ECO:0000259" key="4">
    <source>
        <dbReference type="Pfam" id="PF01515"/>
    </source>
</evidence>
<keyword evidence="3" id="KW-0012">Acyltransferase</keyword>
<dbReference type="Gene3D" id="3.40.718.10">
    <property type="entry name" value="Isopropylmalate Dehydrogenase"/>
    <property type="match status" value="1"/>
</dbReference>
<dbReference type="InterPro" id="IPR050500">
    <property type="entry name" value="Phos_Acetyltrans/Butyryltrans"/>
</dbReference>
<evidence type="ECO:0000256" key="1">
    <source>
        <dbReference type="ARBA" id="ARBA00005656"/>
    </source>
</evidence>
<evidence type="ECO:0000256" key="3">
    <source>
        <dbReference type="ARBA" id="ARBA00023315"/>
    </source>
</evidence>
<evidence type="ECO:0000256" key="2">
    <source>
        <dbReference type="ARBA" id="ARBA00022679"/>
    </source>
</evidence>
<dbReference type="NCBIfam" id="NF004472">
    <property type="entry name" value="PRK05805.1"/>
    <property type="match status" value="1"/>
</dbReference>
<sequence length="301" mass="32093">MIKNFDELIEIVKQQPKMKLAVAAAEDEEVLLAVDEAAKLGLIDAILVGNRDKILKIANELKINIDSYEVIHTDSLTDAARIAVSLVADNIADFLMKGLIGTADLLKAVLDKEKGLRGSGLLSHVMVYNVPTYHKLLFLTDGGMVTYPDLYQKVQIVNNAVKVAKAFGINPIHVAPLCAVEVVNPDMQATLDAAALFKMNQRGQIKDCVIDGPLALDNAISIEAAKHKGIVSPVAGQADILLVPNIEAGNILGKSLTYFAKAKSAGVIMGAKCPIVLVSRADTHEAKLNSIALGSLVANNK</sequence>
<dbReference type="SUPFAM" id="SSF53659">
    <property type="entry name" value="Isocitrate/Isopropylmalate dehydrogenase-like"/>
    <property type="match status" value="1"/>
</dbReference>
<dbReference type="PANTHER" id="PTHR43356:SF2">
    <property type="entry name" value="PHOSPHATE ACETYLTRANSFERASE"/>
    <property type="match status" value="1"/>
</dbReference>
<dbReference type="PANTHER" id="PTHR43356">
    <property type="entry name" value="PHOSPHATE ACETYLTRANSFERASE"/>
    <property type="match status" value="1"/>
</dbReference>
<dbReference type="EMBL" id="FQVG01000023">
    <property type="protein sequence ID" value="SHE92034.1"/>
    <property type="molecule type" value="Genomic_DNA"/>
</dbReference>
<proteinExistence type="inferred from homology"/>
<dbReference type="Pfam" id="PF01515">
    <property type="entry name" value="PTA_PTB"/>
    <property type="match status" value="1"/>
</dbReference>
<evidence type="ECO:0000313" key="5">
    <source>
        <dbReference type="EMBL" id="SHE92034.1"/>
    </source>
</evidence>
<protein>
    <submittedName>
        <fullName evidence="5">Phosphate butyryltransferase</fullName>
    </submittedName>
</protein>